<feature type="domain" description="RRM" evidence="7">
    <location>
        <begin position="43"/>
        <end position="121"/>
    </location>
</feature>
<reference evidence="8 9" key="1">
    <citation type="submission" date="2019-10" db="EMBL/GenBank/DDBJ databases">
        <authorList>
            <person name="Palmer J.M."/>
        </authorList>
    </citation>
    <scope>NUCLEOTIDE SEQUENCE [LARGE SCALE GENOMIC DNA]</scope>
    <source>
        <strain evidence="8 9">TWF694</strain>
    </source>
</reference>
<dbReference type="InterPro" id="IPR000504">
    <property type="entry name" value="RRM_dom"/>
</dbReference>
<dbReference type="SUPFAM" id="SSF54928">
    <property type="entry name" value="RNA-binding domain, RBD"/>
    <property type="match status" value="3"/>
</dbReference>
<proteinExistence type="predicted"/>
<dbReference type="AlphaFoldDB" id="A0AAV9WZE3"/>
<evidence type="ECO:0000256" key="1">
    <source>
        <dbReference type="ARBA" id="ARBA00004123"/>
    </source>
</evidence>
<gene>
    <name evidence="8" type="primary">NOP4</name>
    <name evidence="8" type="ORF">TWF694_003553</name>
</gene>
<evidence type="ECO:0000313" key="9">
    <source>
        <dbReference type="Proteomes" id="UP001365542"/>
    </source>
</evidence>
<dbReference type="InterPro" id="IPR051945">
    <property type="entry name" value="RRM_MRD1_RNA_proc_ribogen"/>
</dbReference>
<feature type="compositionally biased region" description="Acidic residues" evidence="6">
    <location>
        <begin position="277"/>
        <end position="290"/>
    </location>
</feature>
<dbReference type="CDD" id="cd12677">
    <property type="entry name" value="RRM4_Nop4p"/>
    <property type="match status" value="1"/>
</dbReference>
<name>A0AAV9WZE3_9PEZI</name>
<dbReference type="InterPro" id="IPR012677">
    <property type="entry name" value="Nucleotide-bd_a/b_plait_sf"/>
</dbReference>
<feature type="compositionally biased region" description="Basic and acidic residues" evidence="6">
    <location>
        <begin position="658"/>
        <end position="675"/>
    </location>
</feature>
<dbReference type="InterPro" id="IPR034809">
    <property type="entry name" value="Nop4_RRM4"/>
</dbReference>
<evidence type="ECO:0000256" key="4">
    <source>
        <dbReference type="ARBA" id="ARBA00023242"/>
    </source>
</evidence>
<evidence type="ECO:0000256" key="6">
    <source>
        <dbReference type="SAM" id="MobiDB-lite"/>
    </source>
</evidence>
<feature type="compositionally biased region" description="Acidic residues" evidence="6">
    <location>
        <begin position="248"/>
        <end position="268"/>
    </location>
</feature>
<feature type="region of interest" description="Disordered" evidence="6">
    <location>
        <begin position="241"/>
        <end position="311"/>
    </location>
</feature>
<comment type="subcellular location">
    <subcellularLocation>
        <location evidence="1">Nucleus</location>
    </subcellularLocation>
</comment>
<dbReference type="GO" id="GO:0005730">
    <property type="term" value="C:nucleolus"/>
    <property type="evidence" value="ECO:0007669"/>
    <property type="project" value="TreeGrafter"/>
</dbReference>
<dbReference type="SMART" id="SM00360">
    <property type="entry name" value="RRM"/>
    <property type="match status" value="4"/>
</dbReference>
<dbReference type="Proteomes" id="UP001365542">
    <property type="component" value="Unassembled WGS sequence"/>
</dbReference>
<dbReference type="Gene3D" id="3.30.70.330">
    <property type="match status" value="4"/>
</dbReference>
<dbReference type="CDD" id="cd12676">
    <property type="entry name" value="RRM3_Nop4p"/>
    <property type="match status" value="1"/>
</dbReference>
<dbReference type="GO" id="GO:0003729">
    <property type="term" value="F:mRNA binding"/>
    <property type="evidence" value="ECO:0007669"/>
    <property type="project" value="TreeGrafter"/>
</dbReference>
<keyword evidence="3 5" id="KW-0694">RNA-binding</keyword>
<keyword evidence="4" id="KW-0539">Nucleus</keyword>
<feature type="region of interest" description="Disordered" evidence="6">
    <location>
        <begin position="1"/>
        <end position="39"/>
    </location>
</feature>
<dbReference type="PROSITE" id="PS50102">
    <property type="entry name" value="RRM"/>
    <property type="match status" value="3"/>
</dbReference>
<feature type="compositionally biased region" description="Basic residues" evidence="6">
    <location>
        <begin position="721"/>
        <end position="733"/>
    </location>
</feature>
<feature type="region of interest" description="Disordered" evidence="6">
    <location>
        <begin position="120"/>
        <end position="155"/>
    </location>
</feature>
<feature type="compositionally biased region" description="Basic and acidic residues" evidence="6">
    <location>
        <begin position="682"/>
        <end position="714"/>
    </location>
</feature>
<protein>
    <submittedName>
        <fullName evidence="8">RNA recognition motif-containing protein</fullName>
    </submittedName>
</protein>
<evidence type="ECO:0000256" key="3">
    <source>
        <dbReference type="ARBA" id="ARBA00022884"/>
    </source>
</evidence>
<evidence type="ECO:0000256" key="5">
    <source>
        <dbReference type="PROSITE-ProRule" id="PRU00176"/>
    </source>
</evidence>
<feature type="compositionally biased region" description="Low complexity" evidence="6">
    <location>
        <begin position="129"/>
        <end position="141"/>
    </location>
</feature>
<keyword evidence="2" id="KW-0677">Repeat</keyword>
<dbReference type="PANTHER" id="PTHR48039">
    <property type="entry name" value="RNA-BINDING MOTIF PROTEIN 14B"/>
    <property type="match status" value="1"/>
</dbReference>
<feature type="domain" description="RRM" evidence="7">
    <location>
        <begin position="313"/>
        <end position="421"/>
    </location>
</feature>
<evidence type="ECO:0000256" key="2">
    <source>
        <dbReference type="ARBA" id="ARBA00022737"/>
    </source>
</evidence>
<comment type="caution">
    <text evidence="8">The sequence shown here is derived from an EMBL/GenBank/DDBJ whole genome shotgun (WGS) entry which is preliminary data.</text>
</comment>
<feature type="domain" description="RRM" evidence="7">
    <location>
        <begin position="156"/>
        <end position="237"/>
    </location>
</feature>
<dbReference type="EMBL" id="JAVHJO010000013">
    <property type="protein sequence ID" value="KAK6530186.1"/>
    <property type="molecule type" value="Genomic_DNA"/>
</dbReference>
<sequence>MGPPSKKLKVVHSDPPTTGDLDSTTQPDKDSTKVEKDDISGQRTLFVRSLNYSTTTASLSAHFSYIAPLKHATVVVDPATKSSRGFGFVTFTDPADALKAVQELNGKLFEGRHIKVEIAQARHRDSNDPTSATAAPPSSSKKTTKQSEADVKKRNPRLIVRNLPWSVKKPEQLTPFFTKFGKVKEVIIPRKDGSKHGPMSGFAFVTLRKEESARKAIEAVNGTEIEGRTVAVDWAIEKDEYRQKVADEESSDSEDEGEQEEDAMDLDAEANGHGEDDSSEDEDGDEDEPLPSDVSMSDVSDDEEPQNVSTNDTVVFIRNLAFTTDEDALYEHFKENFGPIRYARVVLEHDTGRPRGTAFVSFYKETDYEDCVTSAPKNTVQAIPSSGKGGIKQSVLQSEGLDPSGKYTLDGRILSITRAVSKEEAGRLTAVGTAQREKVKSEKRRLYLLNEGQITPTNPLYSKLPQSEVKMREESFKQRKGFLEKNTSLHLSLVRLSVRNIPRNITDKDLKMLARKAVVEFATEVKDGKRGAVSKEEARRGGVEAKEEEASRKAKGKGVVRQAKIVREKTGGGRSMGYGFIEYIGHRWALMGLRWLNGREVAHLPADEAKDGEKKELLEVSADDKKRRLIVEFALENVQVVQRRREKEQASKGRAPRVRTDEEKKREEGGRGSWRDRKRKRYPDDRKEEQKKEEAKIIEAKKGGDNPEKADKQKRAAQIIARKRQKRRMRNSA</sequence>
<dbReference type="InterPro" id="IPR035979">
    <property type="entry name" value="RBD_domain_sf"/>
</dbReference>
<dbReference type="InterPro" id="IPR034808">
    <property type="entry name" value="Nop4p_RRM3"/>
</dbReference>
<dbReference type="InterPro" id="IPR003954">
    <property type="entry name" value="RRM_euk-type"/>
</dbReference>
<keyword evidence="9" id="KW-1185">Reference proteome</keyword>
<dbReference type="PANTHER" id="PTHR48039:SF5">
    <property type="entry name" value="RNA-BINDING PROTEIN 28"/>
    <property type="match status" value="1"/>
</dbReference>
<feature type="region of interest" description="Disordered" evidence="6">
    <location>
        <begin position="530"/>
        <end position="550"/>
    </location>
</feature>
<feature type="compositionally biased region" description="Basic and acidic residues" evidence="6">
    <location>
        <begin position="27"/>
        <end position="39"/>
    </location>
</feature>
<accession>A0AAV9WZE3</accession>
<evidence type="ECO:0000259" key="7">
    <source>
        <dbReference type="PROSITE" id="PS50102"/>
    </source>
</evidence>
<evidence type="ECO:0000313" key="8">
    <source>
        <dbReference type="EMBL" id="KAK6530186.1"/>
    </source>
</evidence>
<feature type="compositionally biased region" description="Basic residues" evidence="6">
    <location>
        <begin position="1"/>
        <end position="10"/>
    </location>
</feature>
<organism evidence="8 9">
    <name type="scientific">Orbilia ellipsospora</name>
    <dbReference type="NCBI Taxonomy" id="2528407"/>
    <lineage>
        <taxon>Eukaryota</taxon>
        <taxon>Fungi</taxon>
        <taxon>Dikarya</taxon>
        <taxon>Ascomycota</taxon>
        <taxon>Pezizomycotina</taxon>
        <taxon>Orbiliomycetes</taxon>
        <taxon>Orbiliales</taxon>
        <taxon>Orbiliaceae</taxon>
        <taxon>Orbilia</taxon>
    </lineage>
</organism>
<dbReference type="Pfam" id="PF00076">
    <property type="entry name" value="RRM_1"/>
    <property type="match status" value="3"/>
</dbReference>
<feature type="region of interest" description="Disordered" evidence="6">
    <location>
        <begin position="642"/>
        <end position="733"/>
    </location>
</feature>
<dbReference type="SMART" id="SM00361">
    <property type="entry name" value="RRM_1"/>
    <property type="match status" value="2"/>
</dbReference>